<dbReference type="Pfam" id="PF17774">
    <property type="entry name" value="YlmH_RBD"/>
    <property type="match status" value="1"/>
</dbReference>
<reference evidence="3 4" key="1">
    <citation type="submission" date="2024-01" db="EMBL/GenBank/DDBJ databases">
        <title>The genomes of 5 underutilized Papilionoideae crops provide insights into root nodulation and disease resistance.</title>
        <authorList>
            <person name="Yuan L."/>
        </authorList>
    </citation>
    <scope>NUCLEOTIDE SEQUENCE [LARGE SCALE GENOMIC DNA]</scope>
    <source>
        <strain evidence="3">LY-2023</strain>
        <tissue evidence="3">Leaf</tissue>
    </source>
</reference>
<sequence>MTCYLKLEFVSIVNWSQDWYHYILNNFNVERFCMMLYSLNDTEQNLFHPCKSGTSPSNMAAATTFGTACCQRRAVQAFAFSHLQALRNNVNLSFQRNLCSHLLSVSTTSSASGVSPTVQALKGEVDVLLKGVGERSVTKDVKHILETARRASLKREILHTDFLTPPVLKESMQVLEKLADVKAIAQGGYPQAERCRISVGHPEVLTSDPDIISALSITGNFQFEPCSHGDFLGSILGTGIARDKLGDIILQGEQGAQVIVVPELVDFLMSTLVKVRNVSVTCSKIPLISLDYEPPRTKSFKTIEASLRVDAVASAGFKISRSKLVDMISNGDVRINWIPVTTKGTTLKSGDIVSVSGKGRLKIGEINSTKKGKFAVELIRYL</sequence>
<dbReference type="Gene3D" id="3.30.70.330">
    <property type="match status" value="1"/>
</dbReference>
<dbReference type="Pfam" id="PF01479">
    <property type="entry name" value="S4"/>
    <property type="match status" value="1"/>
</dbReference>
<comment type="caution">
    <text evidence="3">The sequence shown here is derived from an EMBL/GenBank/DDBJ whole genome shotgun (WGS) entry which is preliminary data.</text>
</comment>
<evidence type="ECO:0000313" key="3">
    <source>
        <dbReference type="EMBL" id="KAK7272545.1"/>
    </source>
</evidence>
<dbReference type="Gene3D" id="3.10.290.10">
    <property type="entry name" value="RNA-binding S4 domain"/>
    <property type="match status" value="1"/>
</dbReference>
<evidence type="ECO:0000259" key="2">
    <source>
        <dbReference type="SMART" id="SM00363"/>
    </source>
</evidence>
<dbReference type="PANTHER" id="PTHR13633:SF3">
    <property type="entry name" value="MITOCHONDRIAL TRANSCRIPTION RESCUE FACTOR 1"/>
    <property type="match status" value="1"/>
</dbReference>
<dbReference type="InterPro" id="IPR012677">
    <property type="entry name" value="Nucleotide-bd_a/b_plait_sf"/>
</dbReference>
<name>A0AAN9ID09_CLITE</name>
<keyword evidence="4" id="KW-1185">Reference proteome</keyword>
<evidence type="ECO:0000256" key="1">
    <source>
        <dbReference type="PROSITE-ProRule" id="PRU00182"/>
    </source>
</evidence>
<organism evidence="3 4">
    <name type="scientific">Clitoria ternatea</name>
    <name type="common">Butterfly pea</name>
    <dbReference type="NCBI Taxonomy" id="43366"/>
    <lineage>
        <taxon>Eukaryota</taxon>
        <taxon>Viridiplantae</taxon>
        <taxon>Streptophyta</taxon>
        <taxon>Embryophyta</taxon>
        <taxon>Tracheophyta</taxon>
        <taxon>Spermatophyta</taxon>
        <taxon>Magnoliopsida</taxon>
        <taxon>eudicotyledons</taxon>
        <taxon>Gunneridae</taxon>
        <taxon>Pentapetalae</taxon>
        <taxon>rosids</taxon>
        <taxon>fabids</taxon>
        <taxon>Fabales</taxon>
        <taxon>Fabaceae</taxon>
        <taxon>Papilionoideae</taxon>
        <taxon>50 kb inversion clade</taxon>
        <taxon>NPAAA clade</taxon>
        <taxon>indigoferoid/millettioid clade</taxon>
        <taxon>Phaseoleae</taxon>
        <taxon>Clitoria</taxon>
    </lineage>
</organism>
<dbReference type="PANTHER" id="PTHR13633">
    <property type="entry name" value="MITOCHONDRIAL TRANSCRIPTION RESCUE FACTOR 1"/>
    <property type="match status" value="1"/>
</dbReference>
<dbReference type="FunFam" id="3.10.290.10:FF:000037">
    <property type="entry name" value="BnaA05g14690D protein"/>
    <property type="match status" value="1"/>
</dbReference>
<keyword evidence="1" id="KW-0694">RNA-binding</keyword>
<dbReference type="CDD" id="cd00165">
    <property type="entry name" value="S4"/>
    <property type="match status" value="1"/>
</dbReference>
<accession>A0AAN9ID09</accession>
<evidence type="ECO:0000313" key="4">
    <source>
        <dbReference type="Proteomes" id="UP001359559"/>
    </source>
</evidence>
<dbReference type="SMART" id="SM00363">
    <property type="entry name" value="S4"/>
    <property type="match status" value="1"/>
</dbReference>
<dbReference type="EMBL" id="JAYKXN010000007">
    <property type="protein sequence ID" value="KAK7272545.1"/>
    <property type="molecule type" value="Genomic_DNA"/>
</dbReference>
<dbReference type="InterPro" id="IPR040591">
    <property type="entry name" value="RqcP2_RBD"/>
</dbReference>
<dbReference type="Gene3D" id="3.30.1370.160">
    <property type="match status" value="1"/>
</dbReference>
<dbReference type="InterPro" id="IPR017506">
    <property type="entry name" value="PSII_S4"/>
</dbReference>
<dbReference type="PROSITE" id="PS50889">
    <property type="entry name" value="S4"/>
    <property type="match status" value="1"/>
</dbReference>
<dbReference type="InterPro" id="IPR002942">
    <property type="entry name" value="S4_RNA-bd"/>
</dbReference>
<dbReference type="GO" id="GO:0003723">
    <property type="term" value="F:RNA binding"/>
    <property type="evidence" value="ECO:0007669"/>
    <property type="project" value="UniProtKB-KW"/>
</dbReference>
<proteinExistence type="predicted"/>
<dbReference type="NCBIfam" id="TIGR03069">
    <property type="entry name" value="PS_II_S4"/>
    <property type="match status" value="1"/>
</dbReference>
<feature type="domain" description="RNA-binding S4" evidence="2">
    <location>
        <begin position="307"/>
        <end position="367"/>
    </location>
</feature>
<dbReference type="InterPro" id="IPR036986">
    <property type="entry name" value="S4_RNA-bd_sf"/>
</dbReference>
<dbReference type="AlphaFoldDB" id="A0AAN9ID09"/>
<gene>
    <name evidence="3" type="ORF">RJT34_29206</name>
</gene>
<dbReference type="SUPFAM" id="SSF55174">
    <property type="entry name" value="Alpha-L RNA-binding motif"/>
    <property type="match status" value="1"/>
</dbReference>
<protein>
    <recommendedName>
        <fullName evidence="2">RNA-binding S4 domain-containing protein</fullName>
    </recommendedName>
</protein>
<dbReference type="Proteomes" id="UP001359559">
    <property type="component" value="Unassembled WGS sequence"/>
</dbReference>